<dbReference type="Proteomes" id="UP001168821">
    <property type="component" value="Unassembled WGS sequence"/>
</dbReference>
<proteinExistence type="predicted"/>
<reference evidence="1" key="1">
    <citation type="journal article" date="2023" name="G3 (Bethesda)">
        <title>Whole genome assemblies of Zophobas morio and Tenebrio molitor.</title>
        <authorList>
            <person name="Kaur S."/>
            <person name="Stinson S.A."/>
            <person name="diCenzo G.C."/>
        </authorList>
    </citation>
    <scope>NUCLEOTIDE SEQUENCE</scope>
    <source>
        <strain evidence="1">QUZm001</strain>
    </source>
</reference>
<protein>
    <submittedName>
        <fullName evidence="1">Uncharacterized protein</fullName>
    </submittedName>
</protein>
<accession>A0AA38M0R4</accession>
<comment type="caution">
    <text evidence="1">The sequence shown here is derived from an EMBL/GenBank/DDBJ whole genome shotgun (WGS) entry which is preliminary data.</text>
</comment>
<evidence type="ECO:0000313" key="2">
    <source>
        <dbReference type="Proteomes" id="UP001168821"/>
    </source>
</evidence>
<keyword evidence="2" id="KW-1185">Reference proteome</keyword>
<evidence type="ECO:0000313" key="1">
    <source>
        <dbReference type="EMBL" id="KAJ3639473.1"/>
    </source>
</evidence>
<organism evidence="1 2">
    <name type="scientific">Zophobas morio</name>
    <dbReference type="NCBI Taxonomy" id="2755281"/>
    <lineage>
        <taxon>Eukaryota</taxon>
        <taxon>Metazoa</taxon>
        <taxon>Ecdysozoa</taxon>
        <taxon>Arthropoda</taxon>
        <taxon>Hexapoda</taxon>
        <taxon>Insecta</taxon>
        <taxon>Pterygota</taxon>
        <taxon>Neoptera</taxon>
        <taxon>Endopterygota</taxon>
        <taxon>Coleoptera</taxon>
        <taxon>Polyphaga</taxon>
        <taxon>Cucujiformia</taxon>
        <taxon>Tenebrionidae</taxon>
        <taxon>Zophobas</taxon>
    </lineage>
</organism>
<name>A0AA38M0R4_9CUCU</name>
<dbReference type="AlphaFoldDB" id="A0AA38M0R4"/>
<gene>
    <name evidence="1" type="ORF">Zmor_002832</name>
</gene>
<sequence>MYVTSTWIRSGNAEITKIHPYVHRSKKYVPAVPIAVKPRITLYGKSVPTVLARYCGCLRIDFLSNCAKTSEINARNRVPIDETSVNQVYYHNRSSQSDQASFIPSRPRPASRAVTYSHCAIGMWLVFVWSSRPSIKLMLVLI</sequence>
<dbReference type="EMBL" id="JALNTZ010000010">
    <property type="protein sequence ID" value="KAJ3639473.1"/>
    <property type="molecule type" value="Genomic_DNA"/>
</dbReference>